<dbReference type="Gene3D" id="1.25.40.10">
    <property type="entry name" value="Tetratricopeptide repeat domain"/>
    <property type="match status" value="1"/>
</dbReference>
<dbReference type="EMBL" id="CP108110">
    <property type="protein sequence ID" value="WUQ82293.1"/>
    <property type="molecule type" value="Genomic_DNA"/>
</dbReference>
<gene>
    <name evidence="2" type="ORF">OHA16_04435</name>
</gene>
<protein>
    <submittedName>
        <fullName evidence="2">Tetratricopeptide repeat protein</fullName>
    </submittedName>
</protein>
<dbReference type="RefSeq" id="WP_328953361.1">
    <property type="nucleotide sequence ID" value="NZ_CP108110.1"/>
</dbReference>
<evidence type="ECO:0000313" key="3">
    <source>
        <dbReference type="Proteomes" id="UP001432222"/>
    </source>
</evidence>
<evidence type="ECO:0000256" key="1">
    <source>
        <dbReference type="SAM" id="MobiDB-lite"/>
    </source>
</evidence>
<organism evidence="2 3">
    <name type="scientific">Kitasatospora purpeofusca</name>
    <dbReference type="NCBI Taxonomy" id="67352"/>
    <lineage>
        <taxon>Bacteria</taxon>
        <taxon>Bacillati</taxon>
        <taxon>Actinomycetota</taxon>
        <taxon>Actinomycetes</taxon>
        <taxon>Kitasatosporales</taxon>
        <taxon>Streptomycetaceae</taxon>
        <taxon>Kitasatospora</taxon>
    </lineage>
</organism>
<feature type="compositionally biased region" description="Low complexity" evidence="1">
    <location>
        <begin position="94"/>
        <end position="113"/>
    </location>
</feature>
<reference evidence="2" key="1">
    <citation type="submission" date="2022-10" db="EMBL/GenBank/DDBJ databases">
        <title>The complete genomes of actinobacterial strains from the NBC collection.</title>
        <authorList>
            <person name="Joergensen T.S."/>
            <person name="Alvarez Arevalo M."/>
            <person name="Sterndorff E.B."/>
            <person name="Faurdal D."/>
            <person name="Vuksanovic O."/>
            <person name="Mourched A.-S."/>
            <person name="Charusanti P."/>
            <person name="Shaw S."/>
            <person name="Blin K."/>
            <person name="Weber T."/>
        </authorList>
    </citation>
    <scope>NUCLEOTIDE SEQUENCE</scope>
    <source>
        <strain evidence="2">NBC_00222</strain>
    </source>
</reference>
<dbReference type="InterPro" id="IPR011990">
    <property type="entry name" value="TPR-like_helical_dom_sf"/>
</dbReference>
<keyword evidence="3" id="KW-1185">Reference proteome</keyword>
<accession>A0ABZ1TTK5</accession>
<evidence type="ECO:0000313" key="2">
    <source>
        <dbReference type="EMBL" id="WUQ82293.1"/>
    </source>
</evidence>
<name>A0ABZ1TTK5_9ACTN</name>
<dbReference type="Proteomes" id="UP001432222">
    <property type="component" value="Chromosome"/>
</dbReference>
<sequence>MVEPSSGPVEDTVPNLALKAARQAAGYPSQQALADALSRSARQLGLTIVVSVRQVRRWESDSPPWPQEDYQRLLTHVLRQPVEDLGFRPPWDKTAGPAPAPTTGSATPAVSPARTGLRGALPRPASRAGSQPTTIGADFGAVVVAHRRLYLSVAPALLHRAVAEHANLGTALLGETSGVPRRILASALAESLLLLARIEFFDLRQPDAADATLVRALQAAGEADDSLLGAAVLAHSAFVPGWAGRLPAARERMRAARTYARRVPAVAAEVLAWLDAVEAECLTRCGDQRGALSLLRHAEDVLAAGGGDALPPDWFTWFSPVRLRAFRGNAELAAGLIPQARTTLEQALAELPETDGKQRIVVLGDLAALEAATHDPEAACALLEQALDQLAVTWYATGMDRVRDARRALAPWEGSDAVRRVDDRLYSWSATLSSLQR</sequence>
<proteinExistence type="predicted"/>
<feature type="region of interest" description="Disordered" evidence="1">
    <location>
        <begin position="85"/>
        <end position="132"/>
    </location>
</feature>